<keyword evidence="5" id="KW-0489">Methyltransferase</keyword>
<evidence type="ECO:0000256" key="4">
    <source>
        <dbReference type="ARBA" id="ARBA00016536"/>
    </source>
</evidence>
<feature type="domain" description="tRNA wybutosine-synthesizing protein" evidence="13">
    <location>
        <begin position="42"/>
        <end position="230"/>
    </location>
</feature>
<dbReference type="GeneTree" id="ENSGT00940000153304"/>
<evidence type="ECO:0000256" key="6">
    <source>
        <dbReference type="ARBA" id="ARBA00022679"/>
    </source>
</evidence>
<evidence type="ECO:0000256" key="8">
    <source>
        <dbReference type="ARBA" id="ARBA00022694"/>
    </source>
</evidence>
<reference evidence="14" key="1">
    <citation type="submission" date="2025-08" db="UniProtKB">
        <authorList>
            <consortium name="Ensembl"/>
        </authorList>
    </citation>
    <scope>IDENTIFICATION</scope>
</reference>
<dbReference type="AlphaFoldDB" id="A0A8C6VDB5"/>
<dbReference type="EC" id="2.1.1.282" evidence="3"/>
<accession>A0A8C6VDB5</accession>
<dbReference type="PANTHER" id="PTHR48418">
    <property type="entry name" value="TRNA WYBUTOSINE-SYNTHESIZING PROTEIN 3"/>
    <property type="match status" value="1"/>
</dbReference>
<organism evidence="14 15">
    <name type="scientific">Naja naja</name>
    <name type="common">Indian cobra</name>
    <dbReference type="NCBI Taxonomy" id="35670"/>
    <lineage>
        <taxon>Eukaryota</taxon>
        <taxon>Metazoa</taxon>
        <taxon>Chordata</taxon>
        <taxon>Craniata</taxon>
        <taxon>Vertebrata</taxon>
        <taxon>Euteleostomi</taxon>
        <taxon>Lepidosauria</taxon>
        <taxon>Squamata</taxon>
        <taxon>Bifurcata</taxon>
        <taxon>Unidentata</taxon>
        <taxon>Episquamata</taxon>
        <taxon>Toxicofera</taxon>
        <taxon>Serpentes</taxon>
        <taxon>Colubroidea</taxon>
        <taxon>Elapidae</taxon>
        <taxon>Elapinae</taxon>
        <taxon>Naja</taxon>
    </lineage>
</organism>
<evidence type="ECO:0000313" key="15">
    <source>
        <dbReference type="Proteomes" id="UP000694559"/>
    </source>
</evidence>
<dbReference type="Proteomes" id="UP000694559">
    <property type="component" value="Unplaced"/>
</dbReference>
<dbReference type="FunFam" id="3.30.1960.10:FF:000001">
    <property type="entry name" value="tRNA wybutosine-synthesizing protein 3 homolog"/>
    <property type="match status" value="1"/>
</dbReference>
<protein>
    <recommendedName>
        <fullName evidence="4">tRNA wybutosine-synthesizing protein 3 homolog</fullName>
        <ecNumber evidence="3">2.1.1.282</ecNumber>
    </recommendedName>
    <alternativeName>
        <fullName evidence="10">tRNA(Phe) 7-((3-amino-3-carboxypropyl)-4-demethylwyosine(37)-N(4))-methyltransferase</fullName>
    </alternativeName>
</protein>
<dbReference type="InterPro" id="IPR036602">
    <property type="entry name" value="tRNA_yW-synthesising-like_sf"/>
</dbReference>
<evidence type="ECO:0000256" key="9">
    <source>
        <dbReference type="ARBA" id="ARBA00025378"/>
    </source>
</evidence>
<dbReference type="UniPathway" id="UPA00375"/>
<dbReference type="GO" id="GO:0008168">
    <property type="term" value="F:methyltransferase activity"/>
    <property type="evidence" value="ECO:0007669"/>
    <property type="project" value="UniProtKB-KW"/>
</dbReference>
<evidence type="ECO:0000256" key="5">
    <source>
        <dbReference type="ARBA" id="ARBA00022603"/>
    </source>
</evidence>
<evidence type="ECO:0000259" key="13">
    <source>
        <dbReference type="Pfam" id="PF02676"/>
    </source>
</evidence>
<keyword evidence="6" id="KW-0808">Transferase</keyword>
<dbReference type="Pfam" id="PF02676">
    <property type="entry name" value="TYW3"/>
    <property type="match status" value="1"/>
</dbReference>
<comment type="similarity">
    <text evidence="2">Belongs to the TYW3 family.</text>
</comment>
<dbReference type="GO" id="GO:0008033">
    <property type="term" value="P:tRNA processing"/>
    <property type="evidence" value="ECO:0007669"/>
    <property type="project" value="UniProtKB-KW"/>
</dbReference>
<keyword evidence="15" id="KW-1185">Reference proteome</keyword>
<dbReference type="Ensembl" id="ENSNNAT00000001370.1">
    <property type="protein sequence ID" value="ENSNNAP00000001302.1"/>
    <property type="gene ID" value="ENSNNAG00000000928.1"/>
</dbReference>
<dbReference type="SUPFAM" id="SSF111278">
    <property type="entry name" value="SSo0622-like"/>
    <property type="match status" value="1"/>
</dbReference>
<proteinExistence type="inferred from homology"/>
<reference evidence="14" key="2">
    <citation type="submission" date="2025-09" db="UniProtKB">
        <authorList>
            <consortium name="Ensembl"/>
        </authorList>
    </citation>
    <scope>IDENTIFICATION</scope>
</reference>
<dbReference type="PANTHER" id="PTHR48418:SF1">
    <property type="entry name" value="TRNA WYBUTOSINE-SYNTHESIZING PROTEIN 3"/>
    <property type="match status" value="1"/>
</dbReference>
<dbReference type="GO" id="GO:0032259">
    <property type="term" value="P:methylation"/>
    <property type="evidence" value="ECO:0007669"/>
    <property type="project" value="UniProtKB-KW"/>
</dbReference>
<evidence type="ECO:0000256" key="10">
    <source>
        <dbReference type="ARBA" id="ARBA00030554"/>
    </source>
</evidence>
<evidence type="ECO:0000256" key="7">
    <source>
        <dbReference type="ARBA" id="ARBA00022691"/>
    </source>
</evidence>
<comment type="catalytic activity">
    <reaction evidence="11">
        <text>4-demethyl-7-[(3S)-3-amino-3-carboxypropyl]wyosine(37) in tRNA(Phe) + S-adenosyl-L-methionine = 7-[(3S)-3-amino-3-carboxypropyl]wyosine(37) in tRNA(Phe) + S-adenosyl-L-homocysteine + H(+)</text>
        <dbReference type="Rhea" id="RHEA:36635"/>
        <dbReference type="Rhea" id="RHEA-COMP:10378"/>
        <dbReference type="Rhea" id="RHEA-COMP:10379"/>
        <dbReference type="ChEBI" id="CHEBI:15378"/>
        <dbReference type="ChEBI" id="CHEBI:57856"/>
        <dbReference type="ChEBI" id="CHEBI:59789"/>
        <dbReference type="ChEBI" id="CHEBI:73543"/>
        <dbReference type="ChEBI" id="CHEBI:73550"/>
        <dbReference type="EC" id="2.1.1.282"/>
    </reaction>
</comment>
<evidence type="ECO:0000256" key="3">
    <source>
        <dbReference type="ARBA" id="ARBA00012750"/>
    </source>
</evidence>
<name>A0A8C6VDB5_NAJNA</name>
<keyword evidence="7" id="KW-0949">S-adenosyl-L-methionine</keyword>
<evidence type="ECO:0000256" key="11">
    <source>
        <dbReference type="ARBA" id="ARBA00049202"/>
    </source>
</evidence>
<comment type="pathway">
    <text evidence="1">tRNA modification; wybutosine-tRNA(Phe) biosynthesis.</text>
</comment>
<gene>
    <name evidence="14" type="primary">TYW3</name>
</gene>
<dbReference type="OMA" id="TWLYVSH"/>
<keyword evidence="8" id="KW-0819">tRNA processing</keyword>
<comment type="function">
    <text evidence="9">Probable S-adenosyl-L-methionine-dependent methyltransferase that acts as a component of the wybutosine biosynthesis pathway. Wybutosine is a hyper modified guanosine with a tricyclic base found at the 3'-position adjacent to the anticodon of eukaryotic phenylalanine tRNA.</text>
</comment>
<dbReference type="Gene3D" id="3.30.1960.10">
    <property type="entry name" value="tRNA wybutosine-synthesizing-like"/>
    <property type="match status" value="1"/>
</dbReference>
<evidence type="ECO:0000313" key="14">
    <source>
        <dbReference type="Ensembl" id="ENSNNAP00000001302.1"/>
    </source>
</evidence>
<dbReference type="InterPro" id="IPR003827">
    <property type="entry name" value="tRNA_yW-synthesising"/>
</dbReference>
<evidence type="ECO:0000256" key="1">
    <source>
        <dbReference type="ARBA" id="ARBA00004797"/>
    </source>
</evidence>
<feature type="region of interest" description="Disordered" evidence="12">
    <location>
        <begin position="235"/>
        <end position="279"/>
    </location>
</feature>
<sequence>MASPKDGPPEGRHCCRLGAGTKTESPSLLLLLMAEFKRWKEQRLSRADASRKGSVDEPIEEIVRLLNGRETFCTTSSCSGRVVVLEQPPAAPPAAGTAGFEIQKQSCTWLMVTHQLCSTKDVLTALQKAAADAIFKFEPFVLHVQCQDLEDAQLLHTVSMEAGFRNSGITVSRKGKIMMAVRSTHCLEVPLTQKGRLMVSEEYVDFVIQVANRKMEENWKRINRFYSSLKFALENRNHSSSPSEEKEKGNGMDSSERKQSQATKKDGGSPSSDRNKKLE</sequence>
<evidence type="ECO:0000256" key="2">
    <source>
        <dbReference type="ARBA" id="ARBA00008569"/>
    </source>
</evidence>
<evidence type="ECO:0000256" key="12">
    <source>
        <dbReference type="SAM" id="MobiDB-lite"/>
    </source>
</evidence>
<dbReference type="OrthoDB" id="263283at2759"/>